<proteinExistence type="inferred from homology"/>
<reference evidence="8 9" key="1">
    <citation type="journal article" date="2006" name="J. Virol.">
        <title>Complete genome sequence of the broad host range single-stranded RNA phage PRR1 places it in the Levivirus genus with characteristics shared with Alloleviviruses.</title>
        <authorList>
            <person name="Ruokoranta T.M."/>
            <person name="Grahn A.M."/>
            <person name="Ravantti J.J."/>
            <person name="Poranen M.M."/>
            <person name="Bamford D.H."/>
        </authorList>
    </citation>
    <scope>NUCLEOTIDE SEQUENCE</scope>
</reference>
<dbReference type="KEGG" id="vg:5075750"/>
<keyword evidence="6" id="KW-1160">Virus entry into host cell</keyword>
<dbReference type="GeneID" id="5075750"/>
<evidence type="ECO:0000313" key="8">
    <source>
        <dbReference type="EMBL" id="ABH03626.1"/>
    </source>
</evidence>
<keyword evidence="9" id="KW-1185">Reference proteome</keyword>
<dbReference type="Pfam" id="PF03863">
    <property type="entry name" value="Phage_mat-A"/>
    <property type="match status" value="1"/>
</dbReference>
<accession>Q0PH28</accession>
<name>Q0PH28_BPPRR</name>
<dbReference type="GO" id="GO:0044423">
    <property type="term" value="C:virion component"/>
    <property type="evidence" value="ECO:0007669"/>
    <property type="project" value="UniProtKB-KW"/>
</dbReference>
<evidence type="ECO:0000256" key="2">
    <source>
        <dbReference type="ARBA" id="ARBA00022581"/>
    </source>
</evidence>
<dbReference type="Proteomes" id="UP000006658">
    <property type="component" value="Segment"/>
</dbReference>
<dbReference type="OrthoDB" id="19507at10239"/>
<keyword evidence="2" id="KW-0945">Host-virus interaction</keyword>
<dbReference type="InterPro" id="IPR005563">
    <property type="entry name" value="A_protein"/>
</dbReference>
<evidence type="ECO:0000256" key="7">
    <source>
        <dbReference type="ARBA" id="ARBA00035110"/>
    </source>
</evidence>
<evidence type="ECO:0000256" key="4">
    <source>
        <dbReference type="ARBA" id="ARBA00022844"/>
    </source>
</evidence>
<evidence type="ECO:0000256" key="1">
    <source>
        <dbReference type="ARBA" id="ARBA00004328"/>
    </source>
</evidence>
<organism evidence="8 9">
    <name type="scientific">Pseudomonas phage PRR1</name>
    <name type="common">Bacteriophage PRR1</name>
    <dbReference type="NCBI Taxonomy" id="12024"/>
    <lineage>
        <taxon>Viruses</taxon>
        <taxon>Riboviria</taxon>
        <taxon>Orthornavirae</taxon>
        <taxon>Lenarviricota</taxon>
        <taxon>Leviviricetes</taxon>
        <taxon>Norzivirales</taxon>
        <taxon>Fiersviridae</taxon>
        <taxon>Perrunavirus</taxon>
        <taxon>Perrunavirus olsenii</taxon>
    </lineage>
</organism>
<keyword evidence="5" id="KW-1175">Viral attachment to host cell pilus</keyword>
<comment type="subcellular location">
    <subcellularLocation>
        <location evidence="1">Virion</location>
    </subcellularLocation>
</comment>
<evidence type="ECO:0000313" key="9">
    <source>
        <dbReference type="Proteomes" id="UP000006658"/>
    </source>
</evidence>
<evidence type="ECO:0000256" key="5">
    <source>
        <dbReference type="ARBA" id="ARBA00023104"/>
    </source>
</evidence>
<dbReference type="RefSeq" id="YP_717668.1">
    <property type="nucleotide sequence ID" value="NC_008294.1"/>
</dbReference>
<dbReference type="EMBL" id="DQ836063">
    <property type="protein sequence ID" value="ABH03626.1"/>
    <property type="molecule type" value="Genomic_RNA"/>
</dbReference>
<keyword evidence="3" id="KW-1161">Viral attachment to host cell</keyword>
<comment type="similarity">
    <text evidence="7">Belongs to the Leviviricetes maturation protein family.</text>
</comment>
<keyword evidence="4" id="KW-0946">Virion</keyword>
<sequence>MTKRKYRLRRSGILRQTFSAENKSDWTTSTGQRMTQTNISSADVGVEYATIYRGKGRWVWVQHPEGFLFPWRMPSSYTRGHQVIDLTSSTSTITWASPFSKGSGTRTGVPFENLLNRGNWESFMESRLDMRPLLTYNEMARNNVAIRLKVGDAKVNLSVFAAEMKRAVTGLASNFITVVGLYRAVRKGDFKRVASLIKPDPRQKGFSSRDVAGRWLELNYAIIPLLNDIRGGYEYISENFEKLMTYSVSSNLKTPVPLHYVEDSSSVSMQASGFRGVRTKVHYVIDLPGLREASRVGLINPLLVGWELVPYSFVIDWLLPVGNMLEAFTATHGTKFISGTRTRWCDIDLNGTVRSQYEGYVDWPNSGLSEQPFTGKIYSISRDVLYDYPMVLPYVKNPFSTTHLINAVALIRNLFKR</sequence>
<organismHost>
    <name type="scientific">Pseudomonas</name>
    <dbReference type="NCBI Taxonomy" id="286"/>
</organismHost>
<dbReference type="GO" id="GO:0039666">
    <property type="term" value="P:virion attachment to host cell pilus"/>
    <property type="evidence" value="ECO:0007669"/>
    <property type="project" value="UniProtKB-KW"/>
</dbReference>
<evidence type="ECO:0000256" key="3">
    <source>
        <dbReference type="ARBA" id="ARBA00022804"/>
    </source>
</evidence>
<protein>
    <submittedName>
        <fullName evidence="8">Maturation protein</fullName>
    </submittedName>
</protein>
<evidence type="ECO:0000256" key="6">
    <source>
        <dbReference type="ARBA" id="ARBA00023296"/>
    </source>
</evidence>